<dbReference type="GO" id="GO:0016094">
    <property type="term" value="P:polyprenol biosynthetic process"/>
    <property type="evidence" value="ECO:0007669"/>
    <property type="project" value="TreeGrafter"/>
</dbReference>
<protein>
    <submittedName>
        <fullName evidence="4">Prenyltransferase</fullName>
    </submittedName>
</protein>
<feature type="region of interest" description="Disordered" evidence="3">
    <location>
        <begin position="393"/>
        <end position="422"/>
    </location>
</feature>
<feature type="compositionally biased region" description="Low complexity" evidence="3">
    <location>
        <begin position="215"/>
        <end position="233"/>
    </location>
</feature>
<name>A0A146FKD0_ASPKA</name>
<dbReference type="PANTHER" id="PTHR10291:SF43">
    <property type="entry name" value="DEHYDRODOLICHYL DIPHOSPHATE SYNTHASE COMPLEX SUBUNIT DHDDS"/>
    <property type="match status" value="1"/>
</dbReference>
<dbReference type="AlphaFoldDB" id="A0A146FKD0"/>
<dbReference type="GO" id="GO:0005783">
    <property type="term" value="C:endoplasmic reticulum"/>
    <property type="evidence" value="ECO:0007669"/>
    <property type="project" value="TreeGrafter"/>
</dbReference>
<dbReference type="Pfam" id="PF01255">
    <property type="entry name" value="Prenyltransf"/>
    <property type="match status" value="2"/>
</dbReference>
<dbReference type="PROSITE" id="PS01066">
    <property type="entry name" value="UPP_SYNTHASE"/>
    <property type="match status" value="1"/>
</dbReference>
<evidence type="ECO:0000313" key="5">
    <source>
        <dbReference type="Proteomes" id="UP000075230"/>
    </source>
</evidence>
<comment type="similarity">
    <text evidence="1">Belongs to the UPP synthase family.</text>
</comment>
<evidence type="ECO:0000256" key="1">
    <source>
        <dbReference type="ARBA" id="ARBA00005432"/>
    </source>
</evidence>
<reference evidence="4 5" key="1">
    <citation type="journal article" date="2016" name="DNA Res.">
        <title>Genome sequence of Aspergillus luchuensis NBRC 4314.</title>
        <authorList>
            <person name="Yamada O."/>
            <person name="Machida M."/>
            <person name="Hosoyama A."/>
            <person name="Goto M."/>
            <person name="Takahashi T."/>
            <person name="Futagami T."/>
            <person name="Yamagata Y."/>
            <person name="Takeuchi M."/>
            <person name="Kobayashi T."/>
            <person name="Koike H."/>
            <person name="Abe K."/>
            <person name="Asai K."/>
            <person name="Arita M."/>
            <person name="Fujita N."/>
            <person name="Fukuda K."/>
            <person name="Higa K."/>
            <person name="Horikawa H."/>
            <person name="Ishikawa T."/>
            <person name="Jinno K."/>
            <person name="Kato Y."/>
            <person name="Kirimura K."/>
            <person name="Mizutani O."/>
            <person name="Nakasone K."/>
            <person name="Sano M."/>
            <person name="Shiraishi Y."/>
            <person name="Tsukahara M."/>
            <person name="Gomi K."/>
        </authorList>
    </citation>
    <scope>NUCLEOTIDE SEQUENCE [LARGE SCALE GENOMIC DNA]</scope>
    <source>
        <strain evidence="4 5">RIB 2604</strain>
    </source>
</reference>
<dbReference type="Proteomes" id="UP000075230">
    <property type="component" value="Unassembled WGS sequence"/>
</dbReference>
<dbReference type="InterPro" id="IPR018520">
    <property type="entry name" value="UPP_synth-like_CS"/>
</dbReference>
<proteinExistence type="inferred from homology"/>
<accession>A0A146FKD0</accession>
<dbReference type="GO" id="GO:0045547">
    <property type="term" value="F:ditrans,polycis-polyprenyl diphosphate synthase [(2E,6E)-farnesyl diphosphate specific] activity"/>
    <property type="evidence" value="ECO:0007669"/>
    <property type="project" value="TreeGrafter"/>
</dbReference>
<feature type="compositionally biased region" description="Polar residues" evidence="3">
    <location>
        <begin position="234"/>
        <end position="246"/>
    </location>
</feature>
<feature type="compositionally biased region" description="Low complexity" evidence="3">
    <location>
        <begin position="254"/>
        <end position="265"/>
    </location>
</feature>
<dbReference type="Gene3D" id="3.40.1180.10">
    <property type="entry name" value="Decaprenyl diphosphate synthase-like"/>
    <property type="match status" value="1"/>
</dbReference>
<evidence type="ECO:0000256" key="3">
    <source>
        <dbReference type="SAM" id="MobiDB-lite"/>
    </source>
</evidence>
<dbReference type="GO" id="GO:0016020">
    <property type="term" value="C:membrane"/>
    <property type="evidence" value="ECO:0007669"/>
    <property type="project" value="TreeGrafter"/>
</dbReference>
<dbReference type="InterPro" id="IPR036424">
    <property type="entry name" value="UPP_synth-like_sf"/>
</dbReference>
<dbReference type="GO" id="GO:1904423">
    <property type="term" value="C:dehydrodolichyl diphosphate synthase complex"/>
    <property type="evidence" value="ECO:0007669"/>
    <property type="project" value="TreeGrafter"/>
</dbReference>
<evidence type="ECO:0000256" key="2">
    <source>
        <dbReference type="ARBA" id="ARBA00022679"/>
    </source>
</evidence>
<dbReference type="EMBL" id="BCWF01000020">
    <property type="protein sequence ID" value="GAT25909.1"/>
    <property type="molecule type" value="Genomic_DNA"/>
</dbReference>
<feature type="region of interest" description="Disordered" evidence="3">
    <location>
        <begin position="212"/>
        <end position="305"/>
    </location>
</feature>
<sequence>MSTSIHLSRFRKWLLASPPIEFAIGQLRDLLVGAIRQGPVPQHIAFVMDGNRRFARTHGIETVEGHNMGFEALARVSPMEFENFRLPPVSAANLYRGFKILEVCYKSGVKVVTIYAFSIENFKRSKFEVDALMEMARVKLSQMAQHGEILDRYGAKVRILGRLDLLRPDVLAAVNRAVEMTSNNGDCVLNICFPYTSRDEITTAVRDTVAEYSQPLPSTRPSSISSRTPFSESHITQNIRAQTQVSKGEEVPSDSEAASESSGDGETTKHKTPNGVYENGSSFSSSSTLHLAGQQDAANGKVPAAEPAVGKESLVFMSPETITRQTLSEHLFTHDNPPLDLLVRTSGVERLSDFMLWQCHEDTEIVFLDVLWPEFDLWQFLPVMLRWQRRISKSKKNPDAEGNFDGDTSDSAEESNGKVKDL</sequence>
<comment type="caution">
    <text evidence="4">The sequence shown here is derived from an EMBL/GenBank/DDBJ whole genome shotgun (WGS) entry which is preliminary data.</text>
</comment>
<dbReference type="CDD" id="cd00475">
    <property type="entry name" value="Cis_IPPS"/>
    <property type="match status" value="1"/>
</dbReference>
<evidence type="ECO:0000313" key="4">
    <source>
        <dbReference type="EMBL" id="GAT25909.1"/>
    </source>
</evidence>
<keyword evidence="2 4" id="KW-0808">Transferase</keyword>
<organism evidence="4 5">
    <name type="scientific">Aspergillus kawachii</name>
    <name type="common">White koji mold</name>
    <name type="synonym">Aspergillus awamori var. kawachi</name>
    <dbReference type="NCBI Taxonomy" id="1069201"/>
    <lineage>
        <taxon>Eukaryota</taxon>
        <taxon>Fungi</taxon>
        <taxon>Dikarya</taxon>
        <taxon>Ascomycota</taxon>
        <taxon>Pezizomycotina</taxon>
        <taxon>Eurotiomycetes</taxon>
        <taxon>Eurotiomycetidae</taxon>
        <taxon>Eurotiales</taxon>
        <taxon>Aspergillaceae</taxon>
        <taxon>Aspergillus</taxon>
        <taxon>Aspergillus subgen. Circumdati</taxon>
    </lineage>
</organism>
<dbReference type="PANTHER" id="PTHR10291">
    <property type="entry name" value="DEHYDRODOLICHYL DIPHOSPHATE SYNTHASE FAMILY MEMBER"/>
    <property type="match status" value="1"/>
</dbReference>
<reference evidence="5" key="2">
    <citation type="submission" date="2016-02" db="EMBL/GenBank/DDBJ databases">
        <title>Genome sequencing of Aspergillus luchuensis NBRC 4314.</title>
        <authorList>
            <person name="Yamada O."/>
        </authorList>
    </citation>
    <scope>NUCLEOTIDE SEQUENCE [LARGE SCALE GENOMIC DNA]</scope>
    <source>
        <strain evidence="5">RIB 2604</strain>
    </source>
</reference>
<dbReference type="InterPro" id="IPR001441">
    <property type="entry name" value="UPP_synth-like"/>
</dbReference>
<dbReference type="GO" id="GO:0005811">
    <property type="term" value="C:lipid droplet"/>
    <property type="evidence" value="ECO:0007669"/>
    <property type="project" value="TreeGrafter"/>
</dbReference>
<gene>
    <name evidence="4" type="ORF">RIB2604_02004890</name>
</gene>
<feature type="compositionally biased region" description="Acidic residues" evidence="3">
    <location>
        <begin position="402"/>
        <end position="413"/>
    </location>
</feature>
<dbReference type="SUPFAM" id="SSF64005">
    <property type="entry name" value="Undecaprenyl diphosphate synthase"/>
    <property type="match status" value="2"/>
</dbReference>
<dbReference type="VEuPathDB" id="FungiDB:ASPFODRAFT_132337"/>